<evidence type="ECO:0000259" key="10">
    <source>
        <dbReference type="Pfam" id="PF01225"/>
    </source>
</evidence>
<evidence type="ECO:0000256" key="7">
    <source>
        <dbReference type="ARBA" id="ARBA00023306"/>
    </source>
</evidence>
<dbReference type="GO" id="GO:0009254">
    <property type="term" value="P:peptidoglycan turnover"/>
    <property type="evidence" value="ECO:0007669"/>
    <property type="project" value="UniProtKB-UniRule"/>
</dbReference>
<dbReference type="InterPro" id="IPR036615">
    <property type="entry name" value="Mur_ligase_C_dom_sf"/>
</dbReference>
<keyword evidence="4 9" id="KW-0067">ATP-binding</keyword>
<feature type="domain" description="Mur ligase N-terminal catalytic" evidence="10">
    <location>
        <begin position="2"/>
        <end position="97"/>
    </location>
</feature>
<dbReference type="SUPFAM" id="SSF53244">
    <property type="entry name" value="MurD-like peptide ligases, peptide-binding domain"/>
    <property type="match status" value="1"/>
</dbReference>
<evidence type="ECO:0000256" key="2">
    <source>
        <dbReference type="ARBA" id="ARBA00022618"/>
    </source>
</evidence>
<keyword evidence="1 9" id="KW-0436">Ligase</keyword>
<dbReference type="InterPro" id="IPR004101">
    <property type="entry name" value="Mur_ligase_C"/>
</dbReference>
<dbReference type="GO" id="GO:0071555">
    <property type="term" value="P:cell wall organization"/>
    <property type="evidence" value="ECO:0007669"/>
    <property type="project" value="UniProtKB-KW"/>
</dbReference>
<dbReference type="OrthoDB" id="9804126at2"/>
<evidence type="ECO:0000259" key="11">
    <source>
        <dbReference type="Pfam" id="PF02875"/>
    </source>
</evidence>
<proteinExistence type="inferred from homology"/>
<evidence type="ECO:0000256" key="1">
    <source>
        <dbReference type="ARBA" id="ARBA00022598"/>
    </source>
</evidence>
<evidence type="ECO:0000256" key="5">
    <source>
        <dbReference type="ARBA" id="ARBA00022960"/>
    </source>
</evidence>
<comment type="catalytic activity">
    <reaction evidence="9">
        <text>UDP-N-acetyl-alpha-D-muramate + L-alanyl-gamma-D-glutamyl-meso-2,6-diaminopimelate + ATP = UDP-N-acetyl-alpha-D-muramoyl-L-alanyl-gamma-D-glutamyl-meso-2,6-diaminopimelate + ADP + phosphate + H(+)</text>
        <dbReference type="Rhea" id="RHEA:29563"/>
        <dbReference type="ChEBI" id="CHEBI:15378"/>
        <dbReference type="ChEBI" id="CHEBI:30616"/>
        <dbReference type="ChEBI" id="CHEBI:43474"/>
        <dbReference type="ChEBI" id="CHEBI:61401"/>
        <dbReference type="ChEBI" id="CHEBI:70757"/>
        <dbReference type="ChEBI" id="CHEBI:83905"/>
        <dbReference type="ChEBI" id="CHEBI:456216"/>
        <dbReference type="EC" id="6.3.2.45"/>
    </reaction>
</comment>
<dbReference type="AlphaFoldDB" id="A0A346NRI6"/>
<dbReference type="RefSeq" id="WP_117318376.1">
    <property type="nucleotide sequence ID" value="NZ_CP031769.1"/>
</dbReference>
<dbReference type="InterPro" id="IPR013221">
    <property type="entry name" value="Mur_ligase_cen"/>
</dbReference>
<feature type="domain" description="Mur ligase central" evidence="12">
    <location>
        <begin position="108"/>
        <end position="289"/>
    </location>
</feature>
<keyword evidence="14" id="KW-1185">Reference proteome</keyword>
<keyword evidence="2 9" id="KW-0132">Cell division</keyword>
<dbReference type="Gene3D" id="3.40.1190.10">
    <property type="entry name" value="Mur-like, catalytic domain"/>
    <property type="match status" value="1"/>
</dbReference>
<dbReference type="InterPro" id="IPR005757">
    <property type="entry name" value="Mpl"/>
</dbReference>
<dbReference type="InterPro" id="IPR036565">
    <property type="entry name" value="Mur-like_cat_sf"/>
</dbReference>
<dbReference type="GO" id="GO:0051301">
    <property type="term" value="P:cell division"/>
    <property type="evidence" value="ECO:0007669"/>
    <property type="project" value="UniProtKB-KW"/>
</dbReference>
<feature type="binding site" evidence="9">
    <location>
        <begin position="110"/>
        <end position="116"/>
    </location>
    <ligand>
        <name>ATP</name>
        <dbReference type="ChEBI" id="CHEBI:30616"/>
    </ligand>
</feature>
<evidence type="ECO:0000256" key="8">
    <source>
        <dbReference type="ARBA" id="ARBA00023316"/>
    </source>
</evidence>
<keyword evidence="8 9" id="KW-0961">Cell wall biogenesis/degradation</keyword>
<accession>A0A346NRI6</accession>
<reference evidence="13 14" key="1">
    <citation type="submission" date="2018-08" db="EMBL/GenBank/DDBJ databases">
        <title>Salinimonas sediminis sp. nov., a piezophilic bacterium isolated from a deep-sea sediment sample from the New Britain Trench.</title>
        <authorList>
            <person name="Cao J."/>
        </authorList>
    </citation>
    <scope>NUCLEOTIDE SEQUENCE [LARGE SCALE GENOMIC DNA]</scope>
    <source>
        <strain evidence="13 14">N102</strain>
    </source>
</reference>
<dbReference type="HAMAP" id="MF_02020">
    <property type="entry name" value="Mpl"/>
    <property type="match status" value="1"/>
</dbReference>
<dbReference type="SUPFAM" id="SSF51984">
    <property type="entry name" value="MurCD N-terminal domain"/>
    <property type="match status" value="1"/>
</dbReference>
<dbReference type="InterPro" id="IPR000713">
    <property type="entry name" value="Mur_ligase_N"/>
</dbReference>
<dbReference type="EMBL" id="CP031769">
    <property type="protein sequence ID" value="AXR08143.1"/>
    <property type="molecule type" value="Genomic_DNA"/>
</dbReference>
<dbReference type="NCBIfam" id="TIGR01081">
    <property type="entry name" value="mpl"/>
    <property type="match status" value="1"/>
</dbReference>
<evidence type="ECO:0000313" key="13">
    <source>
        <dbReference type="EMBL" id="AXR08143.1"/>
    </source>
</evidence>
<sequence length="455" mass="49300">MHVHILGICGSFMGGIAAIAKTLGHTVTGSDNNVYPPMSTQLEALGISLTQGYDPAQFEPAPDMVIIGNALSRGNPAVEYVLNRNLPYTSGPQWLLENLLNERWVIGVSGTHGKTTTSSMVAWILEYAGLKPGFLIGGVPENFGISARTGESPFFVIEADEYDSAFFDKRSKFVHYRPKTLVINNMEFDHADIFADLAAIQTQFHHLVRMVPQNGLILSPAAVPAIRETLNKGCWSEQQLLGKDWQAQLLNADGSAFTVSHQGREVGTVRWSLLGQHNVDNALMAVAAAHHAGVQITDALAALAHFENVKRRMECKGTVNGVTVYDDFAHHPTAIATTLDGLRKKVGNHRIIAILEPRSNTMKMGIHKTTLAASWQLADSVLLFEPAGMDWSLADAAQHSQTPAACYASVQDIVNTVTANAQPGDHILVMSNGGFEGIHQRLLTALAEHGEHHDG</sequence>
<dbReference type="GO" id="GO:0009252">
    <property type="term" value="P:peptidoglycan biosynthetic process"/>
    <property type="evidence" value="ECO:0007669"/>
    <property type="project" value="UniProtKB-UniRule"/>
</dbReference>
<feature type="domain" description="Mur ligase C-terminal" evidence="11">
    <location>
        <begin position="311"/>
        <end position="433"/>
    </location>
</feature>
<dbReference type="GO" id="GO:0008360">
    <property type="term" value="P:regulation of cell shape"/>
    <property type="evidence" value="ECO:0007669"/>
    <property type="project" value="UniProtKB-KW"/>
</dbReference>
<keyword evidence="5 9" id="KW-0133">Cell shape</keyword>
<dbReference type="PANTHER" id="PTHR43445:SF5">
    <property type="entry name" value="UDP-N-ACETYLMURAMATE--L-ALANYL-GAMMA-D-GLUTAMYL-MESO-2,6-DIAMINOHEPTANDIOATE LIGASE"/>
    <property type="match status" value="1"/>
</dbReference>
<dbReference type="SUPFAM" id="SSF53623">
    <property type="entry name" value="MurD-like peptide ligases, catalytic domain"/>
    <property type="match status" value="1"/>
</dbReference>
<comment type="pathway">
    <text evidence="9">Cell wall biogenesis; peptidoglycan recycling.</text>
</comment>
<dbReference type="InterPro" id="IPR050061">
    <property type="entry name" value="MurCDEF_pg_biosynth"/>
</dbReference>
<dbReference type="EC" id="6.3.2.45" evidence="9"/>
<dbReference type="Pfam" id="PF02875">
    <property type="entry name" value="Mur_ligase_C"/>
    <property type="match status" value="1"/>
</dbReference>
<organism evidence="13 14">
    <name type="scientific">Salinimonas sediminis</name>
    <dbReference type="NCBI Taxonomy" id="2303538"/>
    <lineage>
        <taxon>Bacteria</taxon>
        <taxon>Pseudomonadati</taxon>
        <taxon>Pseudomonadota</taxon>
        <taxon>Gammaproteobacteria</taxon>
        <taxon>Alteromonadales</taxon>
        <taxon>Alteromonadaceae</taxon>
        <taxon>Alteromonas/Salinimonas group</taxon>
        <taxon>Salinimonas</taxon>
    </lineage>
</organism>
<comment type="function">
    <text evidence="9">Reutilizes the intact tripeptide L-alanyl-gamma-D-glutamyl-meso-diaminopimelate by linking it to UDP-N-acetylmuramate.</text>
</comment>
<dbReference type="Gene3D" id="3.40.50.720">
    <property type="entry name" value="NAD(P)-binding Rossmann-like Domain"/>
    <property type="match status" value="1"/>
</dbReference>
<keyword evidence="7 9" id="KW-0131">Cell cycle</keyword>
<dbReference type="Proteomes" id="UP000262073">
    <property type="component" value="Chromosome"/>
</dbReference>
<dbReference type="GO" id="GO:0005524">
    <property type="term" value="F:ATP binding"/>
    <property type="evidence" value="ECO:0007669"/>
    <property type="project" value="UniProtKB-UniRule"/>
</dbReference>
<dbReference type="GO" id="GO:0106418">
    <property type="term" value="F:UDP-N-acetylmuramate-L-alanyl-gamma-D-glutamyl-meso-2,6-diaminoheptanedioate ligase activity"/>
    <property type="evidence" value="ECO:0007669"/>
    <property type="project" value="UniProtKB-EC"/>
</dbReference>
<evidence type="ECO:0000256" key="9">
    <source>
        <dbReference type="HAMAP-Rule" id="MF_02020"/>
    </source>
</evidence>
<evidence type="ECO:0000256" key="4">
    <source>
        <dbReference type="ARBA" id="ARBA00022840"/>
    </source>
</evidence>
<gene>
    <name evidence="9 13" type="primary">mpl</name>
    <name evidence="13" type="ORF">D0Y50_18370</name>
</gene>
<dbReference type="PANTHER" id="PTHR43445">
    <property type="entry name" value="UDP-N-ACETYLMURAMATE--L-ALANINE LIGASE-RELATED"/>
    <property type="match status" value="1"/>
</dbReference>
<keyword evidence="3 9" id="KW-0547">Nucleotide-binding</keyword>
<evidence type="ECO:0000259" key="12">
    <source>
        <dbReference type="Pfam" id="PF08245"/>
    </source>
</evidence>
<evidence type="ECO:0000313" key="14">
    <source>
        <dbReference type="Proteomes" id="UP000262073"/>
    </source>
</evidence>
<comment type="similarity">
    <text evidence="9">Belongs to the MurCDEF family. Mpl subfamily.</text>
</comment>
<dbReference type="Pfam" id="PF08245">
    <property type="entry name" value="Mur_ligase_M"/>
    <property type="match status" value="1"/>
</dbReference>
<evidence type="ECO:0000256" key="3">
    <source>
        <dbReference type="ARBA" id="ARBA00022741"/>
    </source>
</evidence>
<comment type="cofactor">
    <cofactor evidence="9">
        <name>Mg(2+)</name>
        <dbReference type="ChEBI" id="CHEBI:18420"/>
    </cofactor>
</comment>
<evidence type="ECO:0000256" key="6">
    <source>
        <dbReference type="ARBA" id="ARBA00022984"/>
    </source>
</evidence>
<dbReference type="KEGG" id="salm:D0Y50_18370"/>
<dbReference type="Pfam" id="PF01225">
    <property type="entry name" value="Mur_ligase"/>
    <property type="match status" value="1"/>
</dbReference>
<name>A0A346NRI6_9ALTE</name>
<dbReference type="UniPathway" id="UPA00544"/>
<protein>
    <recommendedName>
        <fullName evidence="9">UDP-N-acetylmuramate--L-alanyl-gamma-D-glutamyl-meso-2,6-diaminoheptandioate ligase</fullName>
        <ecNumber evidence="9">6.3.2.45</ecNumber>
    </recommendedName>
    <alternativeName>
        <fullName evidence="9">Murein peptide ligase</fullName>
    </alternativeName>
    <alternativeName>
        <fullName evidence="9">UDP-N-acetylmuramate:L-alanyl-gamma-D-glutamyl-meso-diaminopimelate ligase</fullName>
    </alternativeName>
</protein>
<dbReference type="Gene3D" id="3.90.190.20">
    <property type="entry name" value="Mur ligase, C-terminal domain"/>
    <property type="match status" value="1"/>
</dbReference>
<keyword evidence="9" id="KW-0460">Magnesium</keyword>
<keyword evidence="6 9" id="KW-0573">Peptidoglycan synthesis</keyword>